<reference evidence="17 19" key="2">
    <citation type="journal article" date="2013" name="Nature">
        <title>Insights into bilaterian evolution from three spiralian genomes.</title>
        <authorList>
            <person name="Simakov O."/>
            <person name="Marletaz F."/>
            <person name="Cho S.J."/>
            <person name="Edsinger-Gonzales E."/>
            <person name="Havlak P."/>
            <person name="Hellsten U."/>
            <person name="Kuo D.H."/>
            <person name="Larsson T."/>
            <person name="Lv J."/>
            <person name="Arendt D."/>
            <person name="Savage R."/>
            <person name="Osoegawa K."/>
            <person name="de Jong P."/>
            <person name="Grimwood J."/>
            <person name="Chapman J.A."/>
            <person name="Shapiro H."/>
            <person name="Aerts A."/>
            <person name="Otillar R.P."/>
            <person name="Terry A.Y."/>
            <person name="Boore J.L."/>
            <person name="Grigoriev I.V."/>
            <person name="Lindberg D.R."/>
            <person name="Seaver E.C."/>
            <person name="Weisblat D.A."/>
            <person name="Putnam N.H."/>
            <person name="Rokhsar D.S."/>
        </authorList>
    </citation>
    <scope>NUCLEOTIDE SEQUENCE</scope>
    <source>
        <strain evidence="17 19">I ESC-2004</strain>
    </source>
</reference>
<comment type="subcellular location">
    <subcellularLocation>
        <location evidence="2 13">Endoplasmic reticulum membrane</location>
    </subcellularLocation>
</comment>
<dbReference type="InterPro" id="IPR001128">
    <property type="entry name" value="Cyt_P450"/>
</dbReference>
<keyword evidence="12" id="KW-0753">Steroid metabolism</keyword>
<dbReference type="HOGENOM" id="CLU_558065_0_0_1"/>
<dbReference type="GO" id="GO:0020037">
    <property type="term" value="F:heme binding"/>
    <property type="evidence" value="ECO:0007669"/>
    <property type="project" value="InterPro"/>
</dbReference>
<evidence type="ECO:0000256" key="5">
    <source>
        <dbReference type="ARBA" id="ARBA00022617"/>
    </source>
</evidence>
<dbReference type="InterPro" id="IPR050529">
    <property type="entry name" value="CYP450_sterol_14alpha_dmase"/>
</dbReference>
<keyword evidence="16" id="KW-1133">Transmembrane helix</keyword>
<dbReference type="Gene3D" id="1.10.630.10">
    <property type="entry name" value="Cytochrome P450"/>
    <property type="match status" value="1"/>
</dbReference>
<dbReference type="GO" id="GO:0042632">
    <property type="term" value="P:cholesterol homeostasis"/>
    <property type="evidence" value="ECO:0007669"/>
    <property type="project" value="TreeGrafter"/>
</dbReference>
<dbReference type="PANTHER" id="PTHR24304">
    <property type="entry name" value="CYTOCHROME P450 FAMILY 7"/>
    <property type="match status" value="1"/>
</dbReference>
<dbReference type="PANTHER" id="PTHR24304:SF2">
    <property type="entry name" value="24-HYDROXYCHOLESTEROL 7-ALPHA-HYDROXYLASE"/>
    <property type="match status" value="1"/>
</dbReference>
<keyword evidence="7 13" id="KW-0256">Endoplasmic reticulum</keyword>
<evidence type="ECO:0000256" key="11">
    <source>
        <dbReference type="ARBA" id="ARBA00023136"/>
    </source>
</evidence>
<dbReference type="OMA" id="EYLLRNW"/>
<evidence type="ECO:0000256" key="6">
    <source>
        <dbReference type="ARBA" id="ARBA00022723"/>
    </source>
</evidence>
<dbReference type="InterPro" id="IPR002403">
    <property type="entry name" value="Cyt_P450_E_grp-IV"/>
</dbReference>
<dbReference type="STRING" id="283909.R7VFE6"/>
<organism evidence="17">
    <name type="scientific">Capitella teleta</name>
    <name type="common">Polychaete worm</name>
    <dbReference type="NCBI Taxonomy" id="283909"/>
    <lineage>
        <taxon>Eukaryota</taxon>
        <taxon>Metazoa</taxon>
        <taxon>Spiralia</taxon>
        <taxon>Lophotrochozoa</taxon>
        <taxon>Annelida</taxon>
        <taxon>Polychaeta</taxon>
        <taxon>Sedentaria</taxon>
        <taxon>Scolecida</taxon>
        <taxon>Capitellidae</taxon>
        <taxon>Capitella</taxon>
    </lineage>
</organism>
<keyword evidence="5 13" id="KW-0349">Heme</keyword>
<evidence type="ECO:0000256" key="10">
    <source>
        <dbReference type="ARBA" id="ARBA00023098"/>
    </source>
</evidence>
<evidence type="ECO:0000256" key="3">
    <source>
        <dbReference type="ARBA" id="ARBA00004860"/>
    </source>
</evidence>
<protein>
    <recommendedName>
        <fullName evidence="20">Cytochrome P450</fullName>
    </recommendedName>
</protein>
<name>R7VFE6_CAPTE</name>
<evidence type="ECO:0000256" key="15">
    <source>
        <dbReference type="PIRSR" id="PIRSR000047-2"/>
    </source>
</evidence>
<dbReference type="GO" id="GO:0005789">
    <property type="term" value="C:endoplasmic reticulum membrane"/>
    <property type="evidence" value="ECO:0007669"/>
    <property type="project" value="UniProtKB-SubCell"/>
</dbReference>
<evidence type="ECO:0000256" key="13">
    <source>
        <dbReference type="PIRNR" id="PIRNR000047"/>
    </source>
</evidence>
<evidence type="ECO:0000256" key="14">
    <source>
        <dbReference type="PIRSR" id="PIRSR000047-1"/>
    </source>
</evidence>
<evidence type="ECO:0000256" key="4">
    <source>
        <dbReference type="ARBA" id="ARBA00010617"/>
    </source>
</evidence>
<evidence type="ECO:0000256" key="2">
    <source>
        <dbReference type="ARBA" id="ARBA00004586"/>
    </source>
</evidence>
<reference evidence="18" key="3">
    <citation type="submission" date="2015-06" db="UniProtKB">
        <authorList>
            <consortium name="EnsemblMetazoa"/>
        </authorList>
    </citation>
    <scope>IDENTIFICATION</scope>
</reference>
<reference evidence="19" key="1">
    <citation type="submission" date="2012-12" db="EMBL/GenBank/DDBJ databases">
        <authorList>
            <person name="Hellsten U."/>
            <person name="Grimwood J."/>
            <person name="Chapman J.A."/>
            <person name="Shapiro H."/>
            <person name="Aerts A."/>
            <person name="Otillar R.P."/>
            <person name="Terry A.Y."/>
            <person name="Boore J.L."/>
            <person name="Simakov O."/>
            <person name="Marletaz F."/>
            <person name="Cho S.-J."/>
            <person name="Edsinger-Gonzales E."/>
            <person name="Havlak P."/>
            <person name="Kuo D.-H."/>
            <person name="Larsson T."/>
            <person name="Lv J."/>
            <person name="Arendt D."/>
            <person name="Savage R."/>
            <person name="Osoegawa K."/>
            <person name="de Jong P."/>
            <person name="Lindberg D.R."/>
            <person name="Seaver E.C."/>
            <person name="Weisblat D.A."/>
            <person name="Putnam N.H."/>
            <person name="Grigoriev I.V."/>
            <person name="Rokhsar D.S."/>
        </authorList>
    </citation>
    <scope>NUCLEOTIDE SEQUENCE</scope>
    <source>
        <strain evidence="19">I ESC-2004</strain>
    </source>
</reference>
<dbReference type="GO" id="GO:0005506">
    <property type="term" value="F:iron ion binding"/>
    <property type="evidence" value="ECO:0007669"/>
    <property type="project" value="InterPro"/>
</dbReference>
<dbReference type="EMBL" id="AMQN01016953">
    <property type="status" value="NOT_ANNOTATED_CDS"/>
    <property type="molecule type" value="Genomic_DNA"/>
</dbReference>
<evidence type="ECO:0008006" key="20">
    <source>
        <dbReference type="Google" id="ProtNLM"/>
    </source>
</evidence>
<keyword evidence="10" id="KW-0443">Lipid metabolism</keyword>
<dbReference type="PIRSF" id="PIRSF000047">
    <property type="entry name" value="Cytochrome_CYPVIIA1"/>
    <property type="match status" value="1"/>
</dbReference>
<keyword evidence="19" id="KW-1185">Reference proteome</keyword>
<evidence type="ECO:0000313" key="18">
    <source>
        <dbReference type="EnsemblMetazoa" id="CapteP220158"/>
    </source>
</evidence>
<keyword evidence="6 13" id="KW-0479">Metal-binding</keyword>
<evidence type="ECO:0000256" key="1">
    <source>
        <dbReference type="ARBA" id="ARBA00001971"/>
    </source>
</evidence>
<comment type="cofactor">
    <cofactor evidence="1 13 14">
        <name>heme</name>
        <dbReference type="ChEBI" id="CHEBI:30413"/>
    </cofactor>
</comment>
<keyword evidence="9 13" id="KW-0408">Iron</keyword>
<keyword evidence="11 13" id="KW-0472">Membrane</keyword>
<dbReference type="AlphaFoldDB" id="R7VFE6"/>
<dbReference type="Pfam" id="PF00067">
    <property type="entry name" value="p450"/>
    <property type="match status" value="1"/>
</dbReference>
<dbReference type="GO" id="GO:0008395">
    <property type="term" value="F:steroid hydroxylase activity"/>
    <property type="evidence" value="ECO:0007669"/>
    <property type="project" value="TreeGrafter"/>
</dbReference>
<keyword evidence="16" id="KW-0812">Transmembrane</keyword>
<feature type="transmembrane region" description="Helical" evidence="16">
    <location>
        <begin position="275"/>
        <end position="296"/>
    </location>
</feature>
<dbReference type="GO" id="GO:0016705">
    <property type="term" value="F:oxidoreductase activity, acting on paired donors, with incorporation or reduction of molecular oxygen"/>
    <property type="evidence" value="ECO:0007669"/>
    <property type="project" value="InterPro"/>
</dbReference>
<dbReference type="InterPro" id="IPR024204">
    <property type="entry name" value="Cyt_P450_CYP7A1-type"/>
</dbReference>
<dbReference type="EMBL" id="KB292583">
    <property type="protein sequence ID" value="ELU17287.1"/>
    <property type="molecule type" value="Genomic_DNA"/>
</dbReference>
<dbReference type="Proteomes" id="UP000014760">
    <property type="component" value="Unassembled WGS sequence"/>
</dbReference>
<evidence type="ECO:0000313" key="17">
    <source>
        <dbReference type="EMBL" id="ELU17287.1"/>
    </source>
</evidence>
<dbReference type="EnsemblMetazoa" id="CapteT220158">
    <property type="protein sequence ID" value="CapteP220158"/>
    <property type="gene ID" value="CapteG220158"/>
</dbReference>
<sequence length="489" mass="56549">MTDFLSYWRGTNWSFDVLYILPFFLIIIRGVSFYLYGRATDLPPMLSGWVPWIGCALQMGQQPLNFIQNARQKLGPIFTLKVLGQRLTFVTEEEDIEVFFNNPDLDFELAVHKPVKNAASIPPEPFFSNHFKLHSMMKGYLAPAKLEPLCKRLNEKFSWHVKKWGESGSGDLYKMVRKAMYAPVVEGLFGDDVLPTNDDEYKTFEKLFVQFDDNFEYAAQIPPFFLKDFNSAKTWLMDKFVTATKIAEKAKLNNGAETLFQTLIKTVDHEWAPNFGLLMMWASLANAIPITFWVLAFILENPDVLAEVRKELRRELKGLLFCWFISFAKISLEKLQNLELIKRCILESIRLRSPGAISRGVEKEIKIKDFTIPEGDMLMLSPYWMHRNPKFFPDPEAFKPDRWLQADVKRNIFLKGFMPFGGGRFQCPGRWFALMEIQLFVAIVLKSVDIDLLEKVPDNSLLHLLGVQQPETGLMVKFRARASTESRDF</sequence>
<dbReference type="SUPFAM" id="SSF48264">
    <property type="entry name" value="Cytochrome P450"/>
    <property type="match status" value="1"/>
</dbReference>
<feature type="binding site" description="axial binding residue" evidence="14">
    <location>
        <position position="427"/>
    </location>
    <ligand>
        <name>heme</name>
        <dbReference type="ChEBI" id="CHEBI:30413"/>
    </ligand>
    <ligandPart>
        <name>Fe</name>
        <dbReference type="ChEBI" id="CHEBI:18248"/>
    </ligandPart>
</feature>
<accession>R7VFE6</accession>
<dbReference type="InterPro" id="IPR036396">
    <property type="entry name" value="Cyt_P450_sf"/>
</dbReference>
<feature type="transmembrane region" description="Helical" evidence="16">
    <location>
        <begin position="17"/>
        <end position="36"/>
    </location>
</feature>
<gene>
    <name evidence="17" type="ORF">CAPTEDRAFT_220158</name>
</gene>
<dbReference type="OrthoDB" id="6692864at2759"/>
<proteinExistence type="inferred from homology"/>
<evidence type="ECO:0000256" key="9">
    <source>
        <dbReference type="ARBA" id="ARBA00023004"/>
    </source>
</evidence>
<evidence type="ECO:0000256" key="7">
    <source>
        <dbReference type="ARBA" id="ARBA00022824"/>
    </source>
</evidence>
<dbReference type="CDD" id="cd20635">
    <property type="entry name" value="CYP39A1"/>
    <property type="match status" value="1"/>
</dbReference>
<keyword evidence="8" id="KW-0560">Oxidoreductase</keyword>
<evidence type="ECO:0000256" key="12">
    <source>
        <dbReference type="ARBA" id="ARBA00023221"/>
    </source>
</evidence>
<evidence type="ECO:0000256" key="8">
    <source>
        <dbReference type="ARBA" id="ARBA00023002"/>
    </source>
</evidence>
<evidence type="ECO:0000256" key="16">
    <source>
        <dbReference type="SAM" id="Phobius"/>
    </source>
</evidence>
<evidence type="ECO:0000313" key="19">
    <source>
        <dbReference type="Proteomes" id="UP000014760"/>
    </source>
</evidence>
<comment type="similarity">
    <text evidence="4 13">Belongs to the cytochrome P450 family.</text>
</comment>
<dbReference type="GO" id="GO:0006699">
    <property type="term" value="P:bile acid biosynthetic process"/>
    <property type="evidence" value="ECO:0007669"/>
    <property type="project" value="TreeGrafter"/>
</dbReference>
<feature type="binding site" evidence="15">
    <location>
        <position position="286"/>
    </location>
    <ligand>
        <name>substrate</name>
    </ligand>
</feature>
<dbReference type="PRINTS" id="PR00465">
    <property type="entry name" value="EP450IV"/>
</dbReference>
<comment type="pathway">
    <text evidence="3">Lipid metabolism; bile acid biosynthesis.</text>
</comment>